<feature type="transmembrane region" description="Helical" evidence="1">
    <location>
        <begin position="299"/>
        <end position="323"/>
    </location>
</feature>
<feature type="transmembrane region" description="Helical" evidence="1">
    <location>
        <begin position="126"/>
        <end position="148"/>
    </location>
</feature>
<proteinExistence type="predicted"/>
<organism evidence="2 3">
    <name type="scientific">Meloidogyne javanica</name>
    <name type="common">Root-knot nematode worm</name>
    <dbReference type="NCBI Taxonomy" id="6303"/>
    <lineage>
        <taxon>Eukaryota</taxon>
        <taxon>Metazoa</taxon>
        <taxon>Ecdysozoa</taxon>
        <taxon>Nematoda</taxon>
        <taxon>Chromadorea</taxon>
        <taxon>Rhabditida</taxon>
        <taxon>Tylenchina</taxon>
        <taxon>Tylenchomorpha</taxon>
        <taxon>Tylenchoidea</taxon>
        <taxon>Meloidogynidae</taxon>
        <taxon>Meloidogyninae</taxon>
        <taxon>Meloidogyne</taxon>
        <taxon>Meloidogyne incognita group</taxon>
    </lineage>
</organism>
<evidence type="ECO:0000313" key="2">
    <source>
        <dbReference type="Proteomes" id="UP000887561"/>
    </source>
</evidence>
<protein>
    <submittedName>
        <fullName evidence="3">Uncharacterized protein</fullName>
    </submittedName>
</protein>
<feature type="transmembrane region" description="Helical" evidence="1">
    <location>
        <begin position="389"/>
        <end position="411"/>
    </location>
</feature>
<feature type="transmembrane region" description="Helical" evidence="1">
    <location>
        <begin position="59"/>
        <end position="81"/>
    </location>
</feature>
<keyword evidence="1" id="KW-1133">Transmembrane helix</keyword>
<accession>A0A915N073</accession>
<reference evidence="3" key="1">
    <citation type="submission" date="2022-11" db="UniProtKB">
        <authorList>
            <consortium name="WormBaseParasite"/>
        </authorList>
    </citation>
    <scope>IDENTIFICATION</scope>
</reference>
<sequence length="488" mass="55080">MLLNWWHSALALPIQEKLIPIQPLRDEQLLHLSIENKQNIVGLLSPTFLDLYLPSQPNLLSTLLILLIITVLSMLLLFTMLARIRFSHFFDTTQTQKLDEKASFSVAGLNSSNINQRRQEGHKTNFRCLLFAHIPLWLLLLFGCILFASTMVELLAMQSTILGEQQQINKKGGENLLTEELALDVFGEEEELAANGLSTQVSEREQREIGGEPGGGQTLKKFEVIRELGYQFHSLISPIFLSGWTLLILLILLLTFLCSMLLSLLGILIGINQRLHRYSPMEHLSTKRLNNRAKRVRRLLIGTGLTLLICSPITITLSATFLIHSHSHNAVCVMEQKMRQEKAINEHINSVFSKEEQSEILTDFLKDFANERISLAEENCRRDRIPLENAWSCLLLLFFASISFGFCLMQLASNWNYNEKEGSVSLRAYVPGWLQPFQNSALTPDSYSSIPELGNGSAFSGSMSNGRHPSNSTSQCSFGTGTFVYKKY</sequence>
<keyword evidence="2" id="KW-1185">Reference proteome</keyword>
<feature type="transmembrane region" description="Helical" evidence="1">
    <location>
        <begin position="244"/>
        <end position="271"/>
    </location>
</feature>
<dbReference type="Proteomes" id="UP000887561">
    <property type="component" value="Unplaced"/>
</dbReference>
<keyword evidence="1" id="KW-0472">Membrane</keyword>
<keyword evidence="1" id="KW-0812">Transmembrane</keyword>
<dbReference type="AlphaFoldDB" id="A0A915N073"/>
<dbReference type="WBParaSite" id="scaffold5740_cov220.g9924">
    <property type="protein sequence ID" value="scaffold5740_cov220.g9924"/>
    <property type="gene ID" value="scaffold5740_cov220.g9924"/>
</dbReference>
<evidence type="ECO:0000313" key="3">
    <source>
        <dbReference type="WBParaSite" id="scaffold5740_cov220.g9924"/>
    </source>
</evidence>
<name>A0A915N073_MELJA</name>
<evidence type="ECO:0000256" key="1">
    <source>
        <dbReference type="SAM" id="Phobius"/>
    </source>
</evidence>